<proteinExistence type="predicted"/>
<evidence type="ECO:0000313" key="2">
    <source>
        <dbReference type="Proteomes" id="UP001596337"/>
    </source>
</evidence>
<protein>
    <submittedName>
        <fullName evidence="1">Uncharacterized protein</fullName>
    </submittedName>
</protein>
<dbReference type="RefSeq" id="WP_345401932.1">
    <property type="nucleotide sequence ID" value="NZ_BAABLA010000108.1"/>
</dbReference>
<organism evidence="1 2">
    <name type="scientific">Haloechinothrix salitolerans</name>
    <dbReference type="NCBI Taxonomy" id="926830"/>
    <lineage>
        <taxon>Bacteria</taxon>
        <taxon>Bacillati</taxon>
        <taxon>Actinomycetota</taxon>
        <taxon>Actinomycetes</taxon>
        <taxon>Pseudonocardiales</taxon>
        <taxon>Pseudonocardiaceae</taxon>
        <taxon>Haloechinothrix</taxon>
    </lineage>
</organism>
<dbReference type="EMBL" id="JBHSXX010000001">
    <property type="protein sequence ID" value="MFC6866378.1"/>
    <property type="molecule type" value="Genomic_DNA"/>
</dbReference>
<keyword evidence="2" id="KW-1185">Reference proteome</keyword>
<dbReference type="Proteomes" id="UP001596337">
    <property type="component" value="Unassembled WGS sequence"/>
</dbReference>
<comment type="caution">
    <text evidence="1">The sequence shown here is derived from an EMBL/GenBank/DDBJ whole genome shotgun (WGS) entry which is preliminary data.</text>
</comment>
<accession>A0ABW2BU92</accession>
<name>A0ABW2BU92_9PSEU</name>
<evidence type="ECO:0000313" key="1">
    <source>
        <dbReference type="EMBL" id="MFC6866378.1"/>
    </source>
</evidence>
<reference evidence="2" key="1">
    <citation type="journal article" date="2019" name="Int. J. Syst. Evol. Microbiol.">
        <title>The Global Catalogue of Microorganisms (GCM) 10K type strain sequencing project: providing services to taxonomists for standard genome sequencing and annotation.</title>
        <authorList>
            <consortium name="The Broad Institute Genomics Platform"/>
            <consortium name="The Broad Institute Genome Sequencing Center for Infectious Disease"/>
            <person name="Wu L."/>
            <person name="Ma J."/>
        </authorList>
    </citation>
    <scope>NUCLEOTIDE SEQUENCE [LARGE SCALE GENOMIC DNA]</scope>
    <source>
        <strain evidence="2">KCTC 32255</strain>
    </source>
</reference>
<gene>
    <name evidence="1" type="ORF">ACFQGD_04400</name>
</gene>
<sequence>MAVLRRFREQAAVVRSRDEARNVAAGNAVLAGIAASDAICCIRLGSVTAGKIITLPLICCAPSGPTAEPSPPP</sequence>